<accession>A0A1X6P6P3</accession>
<dbReference type="AlphaFoldDB" id="A0A1X6P6P3"/>
<organism evidence="3 4">
    <name type="scientific">Porphyra umbilicalis</name>
    <name type="common">Purple laver</name>
    <name type="synonym">Red alga</name>
    <dbReference type="NCBI Taxonomy" id="2786"/>
    <lineage>
        <taxon>Eukaryota</taxon>
        <taxon>Rhodophyta</taxon>
        <taxon>Bangiophyceae</taxon>
        <taxon>Bangiales</taxon>
        <taxon>Bangiaceae</taxon>
        <taxon>Porphyra</taxon>
    </lineage>
</organism>
<dbReference type="GO" id="GO:0003682">
    <property type="term" value="F:chromatin binding"/>
    <property type="evidence" value="ECO:0007669"/>
    <property type="project" value="InterPro"/>
</dbReference>
<dbReference type="Proteomes" id="UP000218209">
    <property type="component" value="Unassembled WGS sequence"/>
</dbReference>
<reference evidence="3 4" key="1">
    <citation type="submission" date="2017-03" db="EMBL/GenBank/DDBJ databases">
        <title>WGS assembly of Porphyra umbilicalis.</title>
        <authorList>
            <person name="Brawley S.H."/>
            <person name="Blouin N.A."/>
            <person name="Ficko-Blean E."/>
            <person name="Wheeler G.L."/>
            <person name="Lohr M."/>
            <person name="Goodson H.V."/>
            <person name="Jenkins J.W."/>
            <person name="Blaby-Haas C.E."/>
            <person name="Helliwell K.E."/>
            <person name="Chan C."/>
            <person name="Marriage T."/>
            <person name="Bhattacharya D."/>
            <person name="Klein A.S."/>
            <person name="Badis Y."/>
            <person name="Brodie J."/>
            <person name="Cao Y."/>
            <person name="Collen J."/>
            <person name="Dittami S.M."/>
            <person name="Gachon C.M."/>
            <person name="Green B.R."/>
            <person name="Karpowicz S."/>
            <person name="Kim J.W."/>
            <person name="Kudahl U."/>
            <person name="Lin S."/>
            <person name="Michel G."/>
            <person name="Mittag M."/>
            <person name="Olson B.J."/>
            <person name="Pangilinan J."/>
            <person name="Peng Y."/>
            <person name="Qiu H."/>
            <person name="Shu S."/>
            <person name="Singer J.T."/>
            <person name="Smith A.G."/>
            <person name="Sprecher B.N."/>
            <person name="Wagner V."/>
            <person name="Wang W."/>
            <person name="Wang Z.-Y."/>
            <person name="Yan J."/>
            <person name="Yarish C."/>
            <person name="Zoeuner-Riek S."/>
            <person name="Zhuang Y."/>
            <person name="Zou Y."/>
            <person name="Lindquist E.A."/>
            <person name="Grimwood J."/>
            <person name="Barry K."/>
            <person name="Rokhsar D.S."/>
            <person name="Schmutz J."/>
            <person name="Stiller J.W."/>
            <person name="Grossman A.R."/>
            <person name="Prochnik S.E."/>
        </authorList>
    </citation>
    <scope>NUCLEOTIDE SEQUENCE [LARGE SCALE GENOMIC DNA]</scope>
    <source>
        <strain evidence="3">4086291</strain>
    </source>
</reference>
<proteinExistence type="predicted"/>
<name>A0A1X6P6P3_PORUM</name>
<sequence>MHPRSSPRPPPRSGDMAPFAPDTPPRDTPPSDPPAAGDGGSDVGVATGGCGSTSGSRRRRSAAVASNAGTAAAATPTASVAAGGLRSHAAAAVASPSPPPIFAAMHHARLAAVRLRLPPGADASAPRAPSPPAPGWEDAAAGTSLPPPPVLTGAFVLPGNRVMAWAPHPPGVVAASAAGRLRGVGGGRASGTKQSGGGGGSGDRSYGDGTRVPVAALHGSSIREPGSVHAVTLGDAVLLRPATGDGRPFVALVLDLYVDAGAPAAPLADVRWLYRREDVAAAVAATPPGSPGGRDEELFWTDHVDRRQPAAAIVGKALVVGGGTYRRAVGGGGGEDHGRRSACGGASAAECTSAAAARATAGAHLPLLLYYITRAYDPVARKVIPCPRLLFLTADGGCGGGGGGGGKRRPSGGVASAAAAATTAQADRKRPAAVGGGYASTSGVDAPAAAKRIRRSPLSPPAPASDTDDTASDGAGRPAAPRLARPLPLPWMVVTPSDCGAAAEAAVVSDLHRGAGAAAVTALRGWLRSAAASAGSETGGGSTPVWEAIVGGGGGLAAALVRVALRGATGGLWGAAPPRVIQVHGVWVVPDTLMGEPGGTAGLWALFWAVGTQHRWWHTTAAGPLGHLRRRDWRRAAAGLRYLLRRRLPPSESGTVAGARYLVLIGDDDLPAAPGDTAAATLLATAGGVSLAVASDRSLPTGGAGQAAAAPLLAVAAVPGASRPGAHTPRHAVGGTPPNRPVRAALTIVLPPPPLTAVVTALGRRLHDTPAWSPVELATLVSAAGTWRRSANAVAAAAVAARRTALAASRSDAAAAAAAHPAAVAAAAAAAADADARQQVKAGELAAARAAHVQRVAVVAAGASDAATAARLAAAAADAVAAAAAGPAADALLPGLAAAAAANPPPPPTAIADAHVRVGMDAVRAAVDVEAARRGAAAAALRGLSPGERLAAGVLYRWAQGLPAAPPAPPSTVVDDGGATLPPRPGAPLLRVTWVVAAMRAALAASSPAASGDDAGCYCRGWLAGLAARRVVSVLPGCGGGEAALMLNVGVEALEAASPVAGGEGGEGGRDMEGSV</sequence>
<evidence type="ECO:0000313" key="4">
    <source>
        <dbReference type="Proteomes" id="UP000218209"/>
    </source>
</evidence>
<evidence type="ECO:0000259" key="2">
    <source>
        <dbReference type="PROSITE" id="PS51038"/>
    </source>
</evidence>
<evidence type="ECO:0000256" key="1">
    <source>
        <dbReference type="SAM" id="MobiDB-lite"/>
    </source>
</evidence>
<feature type="compositionally biased region" description="Pro residues" evidence="1">
    <location>
        <begin position="1"/>
        <end position="12"/>
    </location>
</feature>
<feature type="compositionally biased region" description="Gly residues" evidence="1">
    <location>
        <begin position="37"/>
        <end position="52"/>
    </location>
</feature>
<dbReference type="EMBL" id="KV918872">
    <property type="protein sequence ID" value="OSX76303.1"/>
    <property type="molecule type" value="Genomic_DNA"/>
</dbReference>
<feature type="compositionally biased region" description="Low complexity" evidence="1">
    <location>
        <begin position="472"/>
        <end position="483"/>
    </location>
</feature>
<feature type="region of interest" description="Disordered" evidence="1">
    <location>
        <begin position="121"/>
        <end position="143"/>
    </location>
</feature>
<feature type="domain" description="BAH" evidence="2">
    <location>
        <begin position="229"/>
        <end position="387"/>
    </location>
</feature>
<dbReference type="InterPro" id="IPR043151">
    <property type="entry name" value="BAH_sf"/>
</dbReference>
<feature type="region of interest" description="Disordered" evidence="1">
    <location>
        <begin position="184"/>
        <end position="211"/>
    </location>
</feature>
<feature type="compositionally biased region" description="Low complexity" evidence="1">
    <location>
        <begin position="62"/>
        <end position="74"/>
    </location>
</feature>
<evidence type="ECO:0000313" key="3">
    <source>
        <dbReference type="EMBL" id="OSX76303.1"/>
    </source>
</evidence>
<dbReference type="InterPro" id="IPR001025">
    <property type="entry name" value="BAH_dom"/>
</dbReference>
<protein>
    <recommendedName>
        <fullName evidence="2">BAH domain-containing protein</fullName>
    </recommendedName>
</protein>
<feature type="compositionally biased region" description="Pro residues" evidence="1">
    <location>
        <begin position="21"/>
        <end position="33"/>
    </location>
</feature>
<feature type="region of interest" description="Disordered" evidence="1">
    <location>
        <begin position="1"/>
        <end position="74"/>
    </location>
</feature>
<feature type="compositionally biased region" description="Gly residues" evidence="1">
    <location>
        <begin position="184"/>
        <end position="202"/>
    </location>
</feature>
<dbReference type="Gene3D" id="2.30.30.490">
    <property type="match status" value="1"/>
</dbReference>
<feature type="region of interest" description="Disordered" evidence="1">
    <location>
        <begin position="400"/>
        <end position="483"/>
    </location>
</feature>
<dbReference type="PROSITE" id="PS51038">
    <property type="entry name" value="BAH"/>
    <property type="match status" value="1"/>
</dbReference>
<feature type="compositionally biased region" description="Low complexity" evidence="1">
    <location>
        <begin position="415"/>
        <end position="425"/>
    </location>
</feature>
<gene>
    <name evidence="3" type="ORF">BU14_0198s0002</name>
</gene>
<keyword evidence="4" id="KW-1185">Reference proteome</keyword>